<feature type="region of interest" description="Disordered" evidence="1">
    <location>
        <begin position="1"/>
        <end position="67"/>
    </location>
</feature>
<protein>
    <submittedName>
        <fullName evidence="2">Uncharacterized protein</fullName>
    </submittedName>
</protein>
<name>A0ABD3WJF7_SINWO</name>
<feature type="region of interest" description="Disordered" evidence="1">
    <location>
        <begin position="413"/>
        <end position="441"/>
    </location>
</feature>
<feature type="compositionally biased region" description="Basic and acidic residues" evidence="1">
    <location>
        <begin position="58"/>
        <end position="67"/>
    </location>
</feature>
<evidence type="ECO:0000313" key="2">
    <source>
        <dbReference type="EMBL" id="KAL3872848.1"/>
    </source>
</evidence>
<feature type="region of interest" description="Disordered" evidence="1">
    <location>
        <begin position="309"/>
        <end position="342"/>
    </location>
</feature>
<keyword evidence="3" id="KW-1185">Reference proteome</keyword>
<comment type="caution">
    <text evidence="2">The sequence shown here is derived from an EMBL/GenBank/DDBJ whole genome shotgun (WGS) entry which is preliminary data.</text>
</comment>
<evidence type="ECO:0000313" key="3">
    <source>
        <dbReference type="Proteomes" id="UP001634394"/>
    </source>
</evidence>
<feature type="compositionally biased region" description="Polar residues" evidence="1">
    <location>
        <begin position="22"/>
        <end position="41"/>
    </location>
</feature>
<accession>A0ABD3WJF7</accession>
<feature type="compositionally biased region" description="Acidic residues" evidence="1">
    <location>
        <begin position="12"/>
        <end position="21"/>
    </location>
</feature>
<dbReference type="Proteomes" id="UP001634394">
    <property type="component" value="Unassembled WGS sequence"/>
</dbReference>
<gene>
    <name evidence="2" type="ORF">ACJMK2_036035</name>
</gene>
<sequence length="503" mass="57506">MDKGSGKQLETVLEEIQEENESTPISHQSENTKGYISNAKTKSVMLNKRSDSSCLMKKAKESGRKNTENMTRINQVSSSKRNTDIIQDHQRNNLPPDQQNRIALQEKQNGNVNRPLDTITGKENDVANLASELKRSKTEDIHISALKVNVEVCDSRMAQMSNEMKENNDEHYTKFQRQATEPSLLSSQFKNSVISSRLRSWRRGRTSFVRPSSFSRDELDYFLPKRNFFSSHDIVLRDAGYEVEDTAKARQRALWKSKLNAIRAKMDLNIAQEHDKSTNSAESDQLIKSQSVFLSTGNLSDFSSFVDQTAGQQEKPLPKESIAPSLKKSQKLKKKPTDDFDDVRVDHKPLVEYLKFIRENPEEYMSMVHFTGSNQDHQHTDRLVRTARAFYRGHNGPSRNMSVVHHALSQLKLKNVDPSPPPTANKEKTSSGTSQEDDKTEIEKHKLKLDKWLRSISTIQLIKAKELALKEIGEEDINACWWITLQTCSYLRKVILPSESAHF</sequence>
<organism evidence="2 3">
    <name type="scientific">Sinanodonta woodiana</name>
    <name type="common">Chinese pond mussel</name>
    <name type="synonym">Anodonta woodiana</name>
    <dbReference type="NCBI Taxonomy" id="1069815"/>
    <lineage>
        <taxon>Eukaryota</taxon>
        <taxon>Metazoa</taxon>
        <taxon>Spiralia</taxon>
        <taxon>Lophotrochozoa</taxon>
        <taxon>Mollusca</taxon>
        <taxon>Bivalvia</taxon>
        <taxon>Autobranchia</taxon>
        <taxon>Heteroconchia</taxon>
        <taxon>Palaeoheterodonta</taxon>
        <taxon>Unionida</taxon>
        <taxon>Unionoidea</taxon>
        <taxon>Unionidae</taxon>
        <taxon>Unioninae</taxon>
        <taxon>Sinanodonta</taxon>
    </lineage>
</organism>
<proteinExistence type="predicted"/>
<dbReference type="EMBL" id="JBJQND010000006">
    <property type="protein sequence ID" value="KAL3872848.1"/>
    <property type="molecule type" value="Genomic_DNA"/>
</dbReference>
<evidence type="ECO:0000256" key="1">
    <source>
        <dbReference type="SAM" id="MobiDB-lite"/>
    </source>
</evidence>
<dbReference type="AlphaFoldDB" id="A0ABD3WJF7"/>
<reference evidence="2 3" key="1">
    <citation type="submission" date="2024-11" db="EMBL/GenBank/DDBJ databases">
        <title>Chromosome-level genome assembly of the freshwater bivalve Anodonta woodiana.</title>
        <authorList>
            <person name="Chen X."/>
        </authorList>
    </citation>
    <scope>NUCLEOTIDE SEQUENCE [LARGE SCALE GENOMIC DNA]</scope>
    <source>
        <strain evidence="2">MN2024</strain>
        <tissue evidence="2">Gills</tissue>
    </source>
</reference>